<evidence type="ECO:0000313" key="4">
    <source>
        <dbReference type="EMBL" id="PJZ83446.1"/>
    </source>
</evidence>
<keyword evidence="1 2" id="KW-0238">DNA-binding</keyword>
<sequence length="233" mass="25513">MSASRNDIRERILKAALSVLKKGGREALTTRSVSAAAKVQAPTLYRLFGDMRGLLDAVAESGFVAAFNKKKEQKPSPDPVEDLRRAWDSHITFGLENPVLYVLMFGEPRPELNLPIIEKSKELLSELVHRIAVAGQLQVTEKRAAELIYSFSSGIVLSLLAMPEEIRDVNLSYDAREVLVSAITNKKPSQKSSSSDIGSAAITLQALLPSASSLSEGERTLLKELLDRIANQK</sequence>
<accession>A0A2N0AGM4</accession>
<dbReference type="PANTHER" id="PTHR30055">
    <property type="entry name" value="HTH-TYPE TRANSCRIPTIONAL REGULATOR RUTR"/>
    <property type="match status" value="1"/>
</dbReference>
<dbReference type="InterPro" id="IPR009057">
    <property type="entry name" value="Homeodomain-like_sf"/>
</dbReference>
<keyword evidence="5" id="KW-1185">Reference proteome</keyword>
<evidence type="ECO:0000256" key="2">
    <source>
        <dbReference type="PROSITE-ProRule" id="PRU00335"/>
    </source>
</evidence>
<reference evidence="4 5" key="1">
    <citation type="submission" date="2017-07" db="EMBL/GenBank/DDBJ databases">
        <title>Leptospira spp. isolated from tropical soils.</title>
        <authorList>
            <person name="Thibeaux R."/>
            <person name="Iraola G."/>
            <person name="Ferres I."/>
            <person name="Bierque E."/>
            <person name="Girault D."/>
            <person name="Soupe-Gilbert M.-E."/>
            <person name="Picardeau M."/>
            <person name="Goarant C."/>
        </authorList>
    </citation>
    <scope>NUCLEOTIDE SEQUENCE [LARGE SCALE GENOMIC DNA]</scope>
    <source>
        <strain evidence="4 5">FH2-B-A1</strain>
    </source>
</reference>
<dbReference type="Gene3D" id="1.10.357.10">
    <property type="entry name" value="Tetracycline Repressor, domain 2"/>
    <property type="match status" value="1"/>
</dbReference>
<dbReference type="SUPFAM" id="SSF46689">
    <property type="entry name" value="Homeodomain-like"/>
    <property type="match status" value="1"/>
</dbReference>
<dbReference type="OrthoDB" id="9814200at2"/>
<name>A0A2N0AGM4_9LEPT</name>
<dbReference type="GO" id="GO:0003700">
    <property type="term" value="F:DNA-binding transcription factor activity"/>
    <property type="evidence" value="ECO:0007669"/>
    <property type="project" value="TreeGrafter"/>
</dbReference>
<dbReference type="PANTHER" id="PTHR30055:SF220">
    <property type="entry name" value="TETR-FAMILY REGULATORY PROTEIN"/>
    <property type="match status" value="1"/>
</dbReference>
<comment type="caution">
    <text evidence="4">The sequence shown here is derived from an EMBL/GenBank/DDBJ whole genome shotgun (WGS) entry which is preliminary data.</text>
</comment>
<dbReference type="Pfam" id="PF00440">
    <property type="entry name" value="TetR_N"/>
    <property type="match status" value="1"/>
</dbReference>
<evidence type="ECO:0000256" key="1">
    <source>
        <dbReference type="ARBA" id="ARBA00023125"/>
    </source>
</evidence>
<dbReference type="InterPro" id="IPR050109">
    <property type="entry name" value="HTH-type_TetR-like_transc_reg"/>
</dbReference>
<dbReference type="SUPFAM" id="SSF48498">
    <property type="entry name" value="Tetracyclin repressor-like, C-terminal domain"/>
    <property type="match status" value="1"/>
</dbReference>
<proteinExistence type="predicted"/>
<feature type="domain" description="HTH tetR-type" evidence="3">
    <location>
        <begin position="6"/>
        <end position="66"/>
    </location>
</feature>
<dbReference type="InterPro" id="IPR001647">
    <property type="entry name" value="HTH_TetR"/>
</dbReference>
<gene>
    <name evidence="4" type="ORF">CH364_16470</name>
</gene>
<dbReference type="AlphaFoldDB" id="A0A2N0AGM4"/>
<evidence type="ECO:0000313" key="5">
    <source>
        <dbReference type="Proteomes" id="UP000232145"/>
    </source>
</evidence>
<dbReference type="GO" id="GO:0000976">
    <property type="term" value="F:transcription cis-regulatory region binding"/>
    <property type="evidence" value="ECO:0007669"/>
    <property type="project" value="TreeGrafter"/>
</dbReference>
<dbReference type="InterPro" id="IPR036271">
    <property type="entry name" value="Tet_transcr_reg_TetR-rel_C_sf"/>
</dbReference>
<feature type="DNA-binding region" description="H-T-H motif" evidence="2">
    <location>
        <begin position="29"/>
        <end position="48"/>
    </location>
</feature>
<dbReference type="Proteomes" id="UP000232145">
    <property type="component" value="Unassembled WGS sequence"/>
</dbReference>
<dbReference type="EMBL" id="NPDX01000006">
    <property type="protein sequence ID" value="PJZ83446.1"/>
    <property type="molecule type" value="Genomic_DNA"/>
</dbReference>
<organism evidence="4 5">
    <name type="scientific">Leptospira harrisiae</name>
    <dbReference type="NCBI Taxonomy" id="2023189"/>
    <lineage>
        <taxon>Bacteria</taxon>
        <taxon>Pseudomonadati</taxon>
        <taxon>Spirochaetota</taxon>
        <taxon>Spirochaetia</taxon>
        <taxon>Leptospirales</taxon>
        <taxon>Leptospiraceae</taxon>
        <taxon>Leptospira</taxon>
    </lineage>
</organism>
<protein>
    <submittedName>
        <fullName evidence="4">TetR family transcriptional regulator</fullName>
    </submittedName>
</protein>
<evidence type="ECO:0000259" key="3">
    <source>
        <dbReference type="PROSITE" id="PS50977"/>
    </source>
</evidence>
<dbReference type="PROSITE" id="PS50977">
    <property type="entry name" value="HTH_TETR_2"/>
    <property type="match status" value="1"/>
</dbReference>